<dbReference type="InterPro" id="IPR019734">
    <property type="entry name" value="TPR_rpt"/>
</dbReference>
<protein>
    <submittedName>
        <fullName evidence="9">Peroxisomal biogenesis factor 5 isoform X4</fullName>
    </submittedName>
</protein>
<dbReference type="AlphaFoldDB" id="A0AAV7K442"/>
<evidence type="ECO:0000313" key="10">
    <source>
        <dbReference type="Proteomes" id="UP001165289"/>
    </source>
</evidence>
<dbReference type="GO" id="GO:0016560">
    <property type="term" value="P:protein import into peroxisome matrix, docking"/>
    <property type="evidence" value="ECO:0007669"/>
    <property type="project" value="TreeGrafter"/>
</dbReference>
<comment type="similarity">
    <text evidence="3">Belongs to the peroxisomal targeting signal receptor family.</text>
</comment>
<evidence type="ECO:0000256" key="1">
    <source>
        <dbReference type="ARBA" id="ARBA00004275"/>
    </source>
</evidence>
<evidence type="ECO:0000256" key="6">
    <source>
        <dbReference type="ARBA" id="ARBA00022803"/>
    </source>
</evidence>
<keyword evidence="6 8" id="KW-0802">TPR repeat</keyword>
<proteinExistence type="inferred from homology"/>
<evidence type="ECO:0000256" key="4">
    <source>
        <dbReference type="ARBA" id="ARBA00022490"/>
    </source>
</evidence>
<keyword evidence="4" id="KW-0963">Cytoplasm</keyword>
<dbReference type="InterPro" id="IPR024111">
    <property type="entry name" value="PEX5/PEX5L"/>
</dbReference>
<reference evidence="9 10" key="1">
    <citation type="journal article" date="2023" name="BMC Biol.">
        <title>The compact genome of the sponge Oopsacas minuta (Hexactinellida) is lacking key metazoan core genes.</title>
        <authorList>
            <person name="Santini S."/>
            <person name="Schenkelaars Q."/>
            <person name="Jourda C."/>
            <person name="Duchesne M."/>
            <person name="Belahbib H."/>
            <person name="Rocher C."/>
            <person name="Selva M."/>
            <person name="Riesgo A."/>
            <person name="Vervoort M."/>
            <person name="Leys S.P."/>
            <person name="Kodjabachian L."/>
            <person name="Le Bivic A."/>
            <person name="Borchiellini C."/>
            <person name="Claverie J.M."/>
            <person name="Renard E."/>
        </authorList>
    </citation>
    <scope>NUCLEOTIDE SEQUENCE [LARGE SCALE GENOMIC DNA]</scope>
    <source>
        <strain evidence="9">SPO-2</strain>
    </source>
</reference>
<dbReference type="Proteomes" id="UP001165289">
    <property type="component" value="Unassembled WGS sequence"/>
</dbReference>
<evidence type="ECO:0000256" key="2">
    <source>
        <dbReference type="ARBA" id="ARBA00004496"/>
    </source>
</evidence>
<dbReference type="PANTHER" id="PTHR10130:SF0">
    <property type="entry name" value="GH08708P"/>
    <property type="match status" value="1"/>
</dbReference>
<dbReference type="GO" id="GO:0005778">
    <property type="term" value="C:peroxisomal membrane"/>
    <property type="evidence" value="ECO:0007669"/>
    <property type="project" value="TreeGrafter"/>
</dbReference>
<accession>A0AAV7K442</accession>
<name>A0AAV7K442_9METZ</name>
<feature type="repeat" description="TPR" evidence="8">
    <location>
        <begin position="246"/>
        <end position="279"/>
    </location>
</feature>
<dbReference type="SUPFAM" id="SSF48452">
    <property type="entry name" value="TPR-like"/>
    <property type="match status" value="1"/>
</dbReference>
<dbReference type="GO" id="GO:0005052">
    <property type="term" value="F:peroxisome matrix targeting signal-1 binding"/>
    <property type="evidence" value="ECO:0007669"/>
    <property type="project" value="TreeGrafter"/>
</dbReference>
<evidence type="ECO:0000313" key="9">
    <source>
        <dbReference type="EMBL" id="KAI6655860.1"/>
    </source>
</evidence>
<dbReference type="Gene3D" id="1.25.40.10">
    <property type="entry name" value="Tetratricopeptide repeat domain"/>
    <property type="match status" value="1"/>
</dbReference>
<evidence type="ECO:0000256" key="5">
    <source>
        <dbReference type="ARBA" id="ARBA00022737"/>
    </source>
</evidence>
<organism evidence="9 10">
    <name type="scientific">Oopsacas minuta</name>
    <dbReference type="NCBI Taxonomy" id="111878"/>
    <lineage>
        <taxon>Eukaryota</taxon>
        <taxon>Metazoa</taxon>
        <taxon>Porifera</taxon>
        <taxon>Hexactinellida</taxon>
        <taxon>Hexasterophora</taxon>
        <taxon>Lyssacinosida</taxon>
        <taxon>Leucopsacidae</taxon>
        <taxon>Oopsacas</taxon>
    </lineage>
</organism>
<comment type="caution">
    <text evidence="9">The sequence shown here is derived from an EMBL/GenBank/DDBJ whole genome shotgun (WGS) entry which is preliminary data.</text>
</comment>
<evidence type="ECO:0000256" key="3">
    <source>
        <dbReference type="ARBA" id="ARBA00005348"/>
    </source>
</evidence>
<dbReference type="GO" id="GO:0005829">
    <property type="term" value="C:cytosol"/>
    <property type="evidence" value="ECO:0007669"/>
    <property type="project" value="TreeGrafter"/>
</dbReference>
<gene>
    <name evidence="9" type="ORF">LOD99_1594</name>
</gene>
<dbReference type="PROSITE" id="PS50005">
    <property type="entry name" value="TPR"/>
    <property type="match status" value="1"/>
</dbReference>
<dbReference type="EMBL" id="JAKMXF010000166">
    <property type="protein sequence ID" value="KAI6655860.1"/>
    <property type="molecule type" value="Genomic_DNA"/>
</dbReference>
<evidence type="ECO:0000256" key="8">
    <source>
        <dbReference type="PROSITE-ProRule" id="PRU00339"/>
    </source>
</evidence>
<dbReference type="InterPro" id="IPR011990">
    <property type="entry name" value="TPR-like_helical_dom_sf"/>
</dbReference>
<keyword evidence="5" id="KW-0677">Repeat</keyword>
<dbReference type="PANTHER" id="PTHR10130">
    <property type="entry name" value="PEROXISOMAL TARGETING SIGNAL 1 RECEPTOR PEX5"/>
    <property type="match status" value="1"/>
</dbReference>
<keyword evidence="10" id="KW-1185">Reference proteome</keyword>
<sequence>MSSSDLTHDNCGNLNLLNDFSKHYNSDLAVQQEILHNSSSVNDDNYHIVTPESFNMHSLYGVISDKHQQLPHQTPPSSNSIKSQSFQINRVYPKPLLPECESNSTLPHFSYSDYNFAYDILSNAPHFPASRVFQALGSNQSTNIDNIYSISKNFQQGNDTSRVRDEVAYPQRNSISGLDQDLCLNSTIISELDNIEETTAQFWGDLQKRWQVLAKNDMDSHPWLVHRIETECEMAYQFTVSNEQENDGLMEKGISMLSQGQLSSAISLFESELQLRPDNSKAWLYLGENSDQFSKYLQFSLL</sequence>
<keyword evidence="7" id="KW-0576">Peroxisome</keyword>
<evidence type="ECO:0000256" key="7">
    <source>
        <dbReference type="ARBA" id="ARBA00023140"/>
    </source>
</evidence>
<comment type="subcellular location">
    <subcellularLocation>
        <location evidence="2">Cytoplasm</location>
    </subcellularLocation>
    <subcellularLocation>
        <location evidence="1">Peroxisome</location>
    </subcellularLocation>
</comment>